<dbReference type="AlphaFoldDB" id="A0AAV8WZX9"/>
<comment type="caution">
    <text evidence="2">The sequence shown here is derived from an EMBL/GenBank/DDBJ whole genome shotgun (WGS) entry which is preliminary data.</text>
</comment>
<feature type="compositionally biased region" description="Basic and acidic residues" evidence="1">
    <location>
        <begin position="37"/>
        <end position="51"/>
    </location>
</feature>
<evidence type="ECO:0000313" key="2">
    <source>
        <dbReference type="EMBL" id="KAJ8931812.1"/>
    </source>
</evidence>
<sequence length="297" mass="33901">MEHSALDEMEQNDLVEIVARPAIPAPLQSKKKRHYERGRPEKTFENVSERLKRQKTKKLRAQHSPGELSYAAQMSQRSAGQIDASKAIKDITTISPKRALKYRTAYKQLDIAQTRKLQGTEALSMFIDAAFTREQYNKIRRKDSSRFPSYKKIQLAKKKCYRKKEVIIVTETSAEVKVQLLDRTVLRISKVQEDVLKSQGLDKLGKLCLITKWGFDGYNQLEYKQRFTTNPEATDANIFIALLVVGILSRHCLGTGIIELGMIVDVILATLTRNRGFYSRNFSDINRPGYSTLILSA</sequence>
<proteinExistence type="predicted"/>
<dbReference type="EMBL" id="JANEYF010004223">
    <property type="protein sequence ID" value="KAJ8931812.1"/>
    <property type="molecule type" value="Genomic_DNA"/>
</dbReference>
<feature type="region of interest" description="Disordered" evidence="1">
    <location>
        <begin position="19"/>
        <end position="69"/>
    </location>
</feature>
<keyword evidence="3" id="KW-1185">Reference proteome</keyword>
<protein>
    <submittedName>
        <fullName evidence="2">Uncharacterized protein</fullName>
    </submittedName>
</protein>
<accession>A0AAV8WZX9</accession>
<organism evidence="2 3">
    <name type="scientific">Rhamnusium bicolor</name>
    <dbReference type="NCBI Taxonomy" id="1586634"/>
    <lineage>
        <taxon>Eukaryota</taxon>
        <taxon>Metazoa</taxon>
        <taxon>Ecdysozoa</taxon>
        <taxon>Arthropoda</taxon>
        <taxon>Hexapoda</taxon>
        <taxon>Insecta</taxon>
        <taxon>Pterygota</taxon>
        <taxon>Neoptera</taxon>
        <taxon>Endopterygota</taxon>
        <taxon>Coleoptera</taxon>
        <taxon>Polyphaga</taxon>
        <taxon>Cucujiformia</taxon>
        <taxon>Chrysomeloidea</taxon>
        <taxon>Cerambycidae</taxon>
        <taxon>Lepturinae</taxon>
        <taxon>Rhagiini</taxon>
        <taxon>Rhamnusium</taxon>
    </lineage>
</organism>
<evidence type="ECO:0000256" key="1">
    <source>
        <dbReference type="SAM" id="MobiDB-lite"/>
    </source>
</evidence>
<evidence type="ECO:0000313" key="3">
    <source>
        <dbReference type="Proteomes" id="UP001162156"/>
    </source>
</evidence>
<reference evidence="2" key="1">
    <citation type="journal article" date="2023" name="Insect Mol. Biol.">
        <title>Genome sequencing provides insights into the evolution of gene families encoding plant cell wall-degrading enzymes in longhorned beetles.</title>
        <authorList>
            <person name="Shin N.R."/>
            <person name="Okamura Y."/>
            <person name="Kirsch R."/>
            <person name="Pauchet Y."/>
        </authorList>
    </citation>
    <scope>NUCLEOTIDE SEQUENCE</scope>
    <source>
        <strain evidence="2">RBIC_L_NR</strain>
    </source>
</reference>
<feature type="compositionally biased region" description="Basic residues" evidence="1">
    <location>
        <begin position="52"/>
        <end position="61"/>
    </location>
</feature>
<name>A0AAV8WZX9_9CUCU</name>
<dbReference type="Proteomes" id="UP001162156">
    <property type="component" value="Unassembled WGS sequence"/>
</dbReference>
<gene>
    <name evidence="2" type="ORF">NQ314_015208</name>
</gene>